<dbReference type="AlphaFoldDB" id="G5C966"/>
<feature type="domain" description="Domain of unknown function with conserved HDNR motif" evidence="1">
    <location>
        <begin position="122"/>
        <end position="199"/>
    </location>
</feature>
<dbReference type="InterPro" id="IPR029369">
    <property type="entry name" value="HDNR"/>
</dbReference>
<evidence type="ECO:0000259" key="1">
    <source>
        <dbReference type="Pfam" id="PF15115"/>
    </source>
</evidence>
<dbReference type="STRING" id="10181.G5C966"/>
<accession>G5C966</accession>
<dbReference type="PANTHER" id="PTHR35440:SF1">
    <property type="entry name" value="TESTIS-EXPRESSED PROTEIN 36"/>
    <property type="match status" value="1"/>
</dbReference>
<evidence type="ECO:0000313" key="2">
    <source>
        <dbReference type="EMBL" id="EHB18077.1"/>
    </source>
</evidence>
<dbReference type="Pfam" id="PF15115">
    <property type="entry name" value="HDNR"/>
    <property type="match status" value="2"/>
</dbReference>
<organism evidence="2 3">
    <name type="scientific">Heterocephalus glaber</name>
    <name type="common">Naked mole rat</name>
    <dbReference type="NCBI Taxonomy" id="10181"/>
    <lineage>
        <taxon>Eukaryota</taxon>
        <taxon>Metazoa</taxon>
        <taxon>Chordata</taxon>
        <taxon>Craniata</taxon>
        <taxon>Vertebrata</taxon>
        <taxon>Euteleostomi</taxon>
        <taxon>Mammalia</taxon>
        <taxon>Eutheria</taxon>
        <taxon>Euarchontoglires</taxon>
        <taxon>Glires</taxon>
        <taxon>Rodentia</taxon>
        <taxon>Hystricomorpha</taxon>
        <taxon>Bathyergidae</taxon>
        <taxon>Heterocephalus</taxon>
    </lineage>
</organism>
<sequence>MAKGRRFKPPFDKDGSWFPHIGLTQKTPESLMSSVLKEPYCPQLTQQAEKKLPPIYKIREKQAVSNNFPFSVHDNRHSFENSGCYFDSVSMSLKITDKMRSGTRDLDFLRPVEDLKLAGHQNEGLGRKKISPDKGQHVSRNFNLWASDFIPSCLDGFSSNQIAYVYKEAMIVPNFRRFPKCYNKVWDTFKTAEQSCMKPK</sequence>
<dbReference type="InParanoid" id="G5C966"/>
<evidence type="ECO:0000313" key="3">
    <source>
        <dbReference type="Proteomes" id="UP000006813"/>
    </source>
</evidence>
<feature type="domain" description="Domain of unknown function with conserved HDNR motif" evidence="1">
    <location>
        <begin position="1"/>
        <end position="100"/>
    </location>
</feature>
<proteinExistence type="predicted"/>
<dbReference type="EMBL" id="JH173963">
    <property type="protein sequence ID" value="EHB18077.1"/>
    <property type="molecule type" value="Genomic_DNA"/>
</dbReference>
<dbReference type="PANTHER" id="PTHR35440">
    <property type="entry name" value="TESTIS-EXPRESSED PROTEIN 36"/>
    <property type="match status" value="1"/>
</dbReference>
<name>G5C966_HETGA</name>
<gene>
    <name evidence="2" type="ORF">GW7_11401</name>
</gene>
<protein>
    <recommendedName>
        <fullName evidence="1">Domain of unknown function with conserved HDNR motif domain-containing protein</fullName>
    </recommendedName>
</protein>
<dbReference type="Proteomes" id="UP000006813">
    <property type="component" value="Unassembled WGS sequence"/>
</dbReference>
<reference evidence="2 3" key="1">
    <citation type="journal article" date="2011" name="Nature">
        <title>Genome sequencing reveals insights into physiology and longevity of the naked mole rat.</title>
        <authorList>
            <person name="Kim E.B."/>
            <person name="Fang X."/>
            <person name="Fushan A.A."/>
            <person name="Huang Z."/>
            <person name="Lobanov A.V."/>
            <person name="Han L."/>
            <person name="Marino S.M."/>
            <person name="Sun X."/>
            <person name="Turanov A.A."/>
            <person name="Yang P."/>
            <person name="Yim S.H."/>
            <person name="Zhao X."/>
            <person name="Kasaikina M.V."/>
            <person name="Stoletzki N."/>
            <person name="Peng C."/>
            <person name="Polak P."/>
            <person name="Xiong Z."/>
            <person name="Kiezun A."/>
            <person name="Zhu Y."/>
            <person name="Chen Y."/>
            <person name="Kryukov G.V."/>
            <person name="Zhang Q."/>
            <person name="Peshkin L."/>
            <person name="Yang L."/>
            <person name="Bronson R.T."/>
            <person name="Buffenstein R."/>
            <person name="Wang B."/>
            <person name="Han C."/>
            <person name="Li Q."/>
            <person name="Chen L."/>
            <person name="Zhao W."/>
            <person name="Sunyaev S.R."/>
            <person name="Park T.J."/>
            <person name="Zhang G."/>
            <person name="Wang J."/>
            <person name="Gladyshev V.N."/>
        </authorList>
    </citation>
    <scope>NUCLEOTIDE SEQUENCE [LARGE SCALE GENOMIC DNA]</scope>
</reference>